<reference evidence="3" key="1">
    <citation type="journal article" date="2006" name="Science">
        <title>Phytophthora genome sequences uncover evolutionary origins and mechanisms of pathogenesis.</title>
        <authorList>
            <person name="Tyler B.M."/>
            <person name="Tripathy S."/>
            <person name="Zhang X."/>
            <person name="Dehal P."/>
            <person name="Jiang R.H."/>
            <person name="Aerts A."/>
            <person name="Arredondo F.D."/>
            <person name="Baxter L."/>
            <person name="Bensasson D."/>
            <person name="Beynon J.L."/>
            <person name="Chapman J."/>
            <person name="Damasceno C.M."/>
            <person name="Dorrance A.E."/>
            <person name="Dou D."/>
            <person name="Dickerman A.W."/>
            <person name="Dubchak I.L."/>
            <person name="Garbelotto M."/>
            <person name="Gijzen M."/>
            <person name="Gordon S.G."/>
            <person name="Govers F."/>
            <person name="Grunwald N.J."/>
            <person name="Huang W."/>
            <person name="Ivors K.L."/>
            <person name="Jones R.W."/>
            <person name="Kamoun S."/>
            <person name="Krampis K."/>
            <person name="Lamour K.H."/>
            <person name="Lee M.K."/>
            <person name="McDonald W.H."/>
            <person name="Medina M."/>
            <person name="Meijer H.J."/>
            <person name="Nordberg E.K."/>
            <person name="Maclean D.J."/>
            <person name="Ospina-Giraldo M.D."/>
            <person name="Morris P.F."/>
            <person name="Phuntumart V."/>
            <person name="Putnam N.H."/>
            <person name="Rash S."/>
            <person name="Rose J.K."/>
            <person name="Sakihama Y."/>
            <person name="Salamov A.A."/>
            <person name="Savidor A."/>
            <person name="Scheuring C.F."/>
            <person name="Smith B.M."/>
            <person name="Sobral B.W."/>
            <person name="Terry A."/>
            <person name="Torto-Alalibo T.A."/>
            <person name="Win J."/>
            <person name="Xu Z."/>
            <person name="Zhang H."/>
            <person name="Grigoriev I.V."/>
            <person name="Rokhsar D.S."/>
            <person name="Boore J.L."/>
        </authorList>
    </citation>
    <scope>NUCLEOTIDE SEQUENCE [LARGE SCALE GENOMIC DNA]</scope>
    <source>
        <strain evidence="3">Pr102</strain>
    </source>
</reference>
<evidence type="ECO:0000313" key="2">
    <source>
        <dbReference type="EnsemblProtists" id="Phyra86299"/>
    </source>
</evidence>
<dbReference type="Proteomes" id="UP000005238">
    <property type="component" value="Unassembled WGS sequence"/>
</dbReference>
<reference evidence="2" key="2">
    <citation type="submission" date="2015-06" db="UniProtKB">
        <authorList>
            <consortium name="EnsemblProtists"/>
        </authorList>
    </citation>
    <scope>IDENTIFICATION</scope>
    <source>
        <strain evidence="2">Pr102</strain>
    </source>
</reference>
<feature type="coiled-coil region" evidence="1">
    <location>
        <begin position="142"/>
        <end position="169"/>
    </location>
</feature>
<dbReference type="EnsemblProtists" id="Phyra86299">
    <property type="protein sequence ID" value="Phyra86299"/>
    <property type="gene ID" value="Phyra86299"/>
</dbReference>
<sequence>MDTCILLPSTSQVPNDAVITDAVQRPRGFRSYAHVEQPSRPTYPTEHVAMGYPHPTHAYYTTPEHNSAEGPMDRKRKRQESTGFASSTLMLLAASSDATEGGPDTSNNQHVSTEWLMAQQEHQREIRRQRQIRYRKKKENYANALGEETHQLRQEIDKLEQRRRSVSAAVPSEKTLWNVAVEYFRLFRYGLRASDLSEQATNSSEPQPCAQLDFLRAAMAPDVMYNAGRGIDSIMTNWKYLSLWFQDVEVELDGLKKCGVDALIAKTTTKLTINKRALVTVFPHLCSKDSGAAGLELAKKLYGKTITMRGSTRFEWDSGYGRVTSVISESDMLTPMLRLLGSLEGVSRVFEKSLISLAPYRSQNTAARQGVGRQ</sequence>
<dbReference type="HOGENOM" id="CLU_051444_2_0_1"/>
<proteinExistence type="predicted"/>
<dbReference type="AlphaFoldDB" id="H3H6J1"/>
<protein>
    <recommendedName>
        <fullName evidence="4">BZIP domain-containing protein</fullName>
    </recommendedName>
</protein>
<dbReference type="InParanoid" id="H3H6J1"/>
<organism evidence="2 3">
    <name type="scientific">Phytophthora ramorum</name>
    <name type="common">Sudden oak death agent</name>
    <dbReference type="NCBI Taxonomy" id="164328"/>
    <lineage>
        <taxon>Eukaryota</taxon>
        <taxon>Sar</taxon>
        <taxon>Stramenopiles</taxon>
        <taxon>Oomycota</taxon>
        <taxon>Peronosporomycetes</taxon>
        <taxon>Peronosporales</taxon>
        <taxon>Peronosporaceae</taxon>
        <taxon>Phytophthora</taxon>
    </lineage>
</organism>
<dbReference type="VEuPathDB" id="FungiDB:KRP23_330"/>
<evidence type="ECO:0000256" key="1">
    <source>
        <dbReference type="SAM" id="Coils"/>
    </source>
</evidence>
<name>H3H6J1_PHYRM</name>
<keyword evidence="3" id="KW-1185">Reference proteome</keyword>
<evidence type="ECO:0000313" key="3">
    <source>
        <dbReference type="Proteomes" id="UP000005238"/>
    </source>
</evidence>
<keyword evidence="1" id="KW-0175">Coiled coil</keyword>
<dbReference type="EMBL" id="DS566597">
    <property type="status" value="NOT_ANNOTATED_CDS"/>
    <property type="molecule type" value="Genomic_DNA"/>
</dbReference>
<dbReference type="VEuPathDB" id="FungiDB:KRP22_14383"/>
<evidence type="ECO:0008006" key="4">
    <source>
        <dbReference type="Google" id="ProtNLM"/>
    </source>
</evidence>
<accession>H3H6J1</accession>
<dbReference type="eggNOG" id="ENOG502SYFR">
    <property type="taxonomic scope" value="Eukaryota"/>
</dbReference>